<evidence type="ECO:0000256" key="1">
    <source>
        <dbReference type="ARBA" id="ARBA00023054"/>
    </source>
</evidence>
<evidence type="ECO:0000256" key="3">
    <source>
        <dbReference type="SAM" id="MobiDB-lite"/>
    </source>
</evidence>
<name>A0A9W7GP56_9STRA</name>
<keyword evidence="6" id="KW-1185">Reference proteome</keyword>
<dbReference type="InterPro" id="IPR051147">
    <property type="entry name" value="CFAP_domain-containing"/>
</dbReference>
<evidence type="ECO:0000256" key="2">
    <source>
        <dbReference type="SAM" id="Coils"/>
    </source>
</evidence>
<keyword evidence="1 2" id="KW-0175">Coiled coil</keyword>
<feature type="coiled-coil region" evidence="2">
    <location>
        <begin position="85"/>
        <end position="133"/>
    </location>
</feature>
<reference evidence="6" key="1">
    <citation type="journal article" date="2023" name="Commun. Biol.">
        <title>Genome analysis of Parmales, the sister group of diatoms, reveals the evolutionary specialization of diatoms from phago-mixotrophs to photoautotrophs.</title>
        <authorList>
            <person name="Ban H."/>
            <person name="Sato S."/>
            <person name="Yoshikawa S."/>
            <person name="Yamada K."/>
            <person name="Nakamura Y."/>
            <person name="Ichinomiya M."/>
            <person name="Sato N."/>
            <person name="Blanc-Mathieu R."/>
            <person name="Endo H."/>
            <person name="Kuwata A."/>
            <person name="Ogata H."/>
        </authorList>
    </citation>
    <scope>NUCLEOTIDE SEQUENCE [LARGE SCALE GENOMIC DNA]</scope>
</reference>
<proteinExistence type="predicted"/>
<dbReference type="PANTHER" id="PTHR21683">
    <property type="entry name" value="COILED-COIL DOMAIN-CONTAINING PROTEIN 42 LIKE-2-LIKE-RELATED"/>
    <property type="match status" value="1"/>
</dbReference>
<feature type="domain" description="DUF4200" evidence="4">
    <location>
        <begin position="32"/>
        <end position="149"/>
    </location>
</feature>
<gene>
    <name evidence="5" type="ORF">TrCOL_g12829</name>
</gene>
<dbReference type="Pfam" id="PF13863">
    <property type="entry name" value="DUF4200"/>
    <property type="match status" value="1"/>
</dbReference>
<dbReference type="OrthoDB" id="10264298at2759"/>
<evidence type="ECO:0000313" key="5">
    <source>
        <dbReference type="EMBL" id="GMI49244.1"/>
    </source>
</evidence>
<protein>
    <recommendedName>
        <fullName evidence="4">DUF4200 domain-containing protein</fullName>
    </recommendedName>
</protein>
<feature type="compositionally biased region" description="Polar residues" evidence="3">
    <location>
        <begin position="274"/>
        <end position="293"/>
    </location>
</feature>
<organism evidence="5 6">
    <name type="scientific">Triparma columacea</name>
    <dbReference type="NCBI Taxonomy" id="722753"/>
    <lineage>
        <taxon>Eukaryota</taxon>
        <taxon>Sar</taxon>
        <taxon>Stramenopiles</taxon>
        <taxon>Ochrophyta</taxon>
        <taxon>Bolidophyceae</taxon>
        <taxon>Parmales</taxon>
        <taxon>Triparmaceae</taxon>
        <taxon>Triparma</taxon>
    </lineage>
</organism>
<dbReference type="AlphaFoldDB" id="A0A9W7GP56"/>
<feature type="region of interest" description="Disordered" evidence="3">
    <location>
        <begin position="271"/>
        <end position="307"/>
    </location>
</feature>
<comment type="caution">
    <text evidence="5">The sequence shown here is derived from an EMBL/GenBank/DDBJ whole genome shotgun (WGS) entry which is preliminary data.</text>
</comment>
<evidence type="ECO:0000259" key="4">
    <source>
        <dbReference type="Pfam" id="PF13863"/>
    </source>
</evidence>
<dbReference type="PANTHER" id="PTHR21683:SF2">
    <property type="entry name" value="COILED-COIL DOMAIN-CONTAINING PROTEIN 42 LIKE-2-LIKE"/>
    <property type="match status" value="1"/>
</dbReference>
<evidence type="ECO:0000313" key="6">
    <source>
        <dbReference type="Proteomes" id="UP001165065"/>
    </source>
</evidence>
<dbReference type="InterPro" id="IPR025252">
    <property type="entry name" value="DUF4200"/>
</dbReference>
<sequence>MSNSEFLSTYGGRNRSLPQTLTLDHVSPATRLLEKRRQMFEVQEALDAQKEEFARREDAFRRREETLRKQDLELQESLIKFNKFLQENESKRNRAIKRAADEKKQREIKEAEIKKLKQQFYQKMEEEKALKEQVSKHVKYQSFLYSVVEHVQTQGTEDFPEVQDLLNRYKTLRDANEDLTKRQMQHDKENESKRVSYGQFKKERANEVLNRNNEIATLQKNLEQCAVETLGAQNNVDSSIRNMSDKVLQLGQMLASIENLLLRFETQARHIKRSSSSGPTYGDPSSESKSSKATLDELEEEGRKAKEHLEDIATYMIDYSSIVKEWEEDVNKGKA</sequence>
<accession>A0A9W7GP56</accession>
<dbReference type="Proteomes" id="UP001165065">
    <property type="component" value="Unassembled WGS sequence"/>
</dbReference>
<dbReference type="EMBL" id="BRYA01000481">
    <property type="protein sequence ID" value="GMI49244.1"/>
    <property type="molecule type" value="Genomic_DNA"/>
</dbReference>
<dbReference type="GO" id="GO:0005856">
    <property type="term" value="C:cytoskeleton"/>
    <property type="evidence" value="ECO:0007669"/>
    <property type="project" value="UniProtKB-ARBA"/>
</dbReference>